<reference evidence="2" key="2">
    <citation type="journal article" date="2024" name="Plant">
        <title>Genomic evolution and insights into agronomic trait innovations of Sesamum species.</title>
        <authorList>
            <person name="Miao H."/>
            <person name="Wang L."/>
            <person name="Qu L."/>
            <person name="Liu H."/>
            <person name="Sun Y."/>
            <person name="Le M."/>
            <person name="Wang Q."/>
            <person name="Wei S."/>
            <person name="Zheng Y."/>
            <person name="Lin W."/>
            <person name="Duan Y."/>
            <person name="Cao H."/>
            <person name="Xiong S."/>
            <person name="Wang X."/>
            <person name="Wei L."/>
            <person name="Li C."/>
            <person name="Ma Q."/>
            <person name="Ju M."/>
            <person name="Zhao R."/>
            <person name="Li G."/>
            <person name="Mu C."/>
            <person name="Tian Q."/>
            <person name="Mei H."/>
            <person name="Zhang T."/>
            <person name="Gao T."/>
            <person name="Zhang H."/>
        </authorList>
    </citation>
    <scope>NUCLEOTIDE SEQUENCE</scope>
    <source>
        <strain evidence="2">3651</strain>
    </source>
</reference>
<accession>A0AAE2CX97</accession>
<dbReference type="Pfam" id="PF00675">
    <property type="entry name" value="Peptidase_M16"/>
    <property type="match status" value="1"/>
</dbReference>
<dbReference type="Gene3D" id="3.30.830.10">
    <property type="entry name" value="Metalloenzyme, LuxS/M16 peptidase-like"/>
    <property type="match status" value="1"/>
</dbReference>
<dbReference type="PANTHER" id="PTHR43016:SF13">
    <property type="entry name" value="PRESEQUENCE PROTEASE, MITOCHONDRIAL"/>
    <property type="match status" value="1"/>
</dbReference>
<dbReference type="GO" id="GO:0004222">
    <property type="term" value="F:metalloendopeptidase activity"/>
    <property type="evidence" value="ECO:0007669"/>
    <property type="project" value="TreeGrafter"/>
</dbReference>
<dbReference type="GO" id="GO:0046872">
    <property type="term" value="F:metal ion binding"/>
    <property type="evidence" value="ECO:0007669"/>
    <property type="project" value="InterPro"/>
</dbReference>
<dbReference type="GO" id="GO:0016485">
    <property type="term" value="P:protein processing"/>
    <property type="evidence" value="ECO:0007669"/>
    <property type="project" value="TreeGrafter"/>
</dbReference>
<dbReference type="PANTHER" id="PTHR43016">
    <property type="entry name" value="PRESEQUENCE PROTEASE"/>
    <property type="match status" value="1"/>
</dbReference>
<dbReference type="GO" id="GO:0005739">
    <property type="term" value="C:mitochondrion"/>
    <property type="evidence" value="ECO:0007669"/>
    <property type="project" value="TreeGrafter"/>
</dbReference>
<evidence type="ECO:0000259" key="1">
    <source>
        <dbReference type="Pfam" id="PF00675"/>
    </source>
</evidence>
<feature type="domain" description="Peptidase M16 N-terminal" evidence="1">
    <location>
        <begin position="152"/>
        <end position="230"/>
    </location>
</feature>
<sequence>MERAVLLRSLSSSSSSSTLASSARLFSRSVNRLARLPRRHRLVPNVHQRSLLRRHLGFISSVSRPSLQLSRHFSSLSVRAVATSSAQSSPEVLGADDDVAEKLGFEKVSDEFIEECKSRAVLYKHKKTGAEVMSVSNEDENKVFGIVFRTPPKDSTGIPHILEHSVLCGSRKYPLKEPFVELLKGSLHTFLNAFTYPDRTCYPVASTNTKDFYNLVDVYLDAVFFPKCVDDIKTFQQEGWHYELNDPSEDITYKGVVFNEMKGVYSQPDSILGRASQQALCPDNTYGVDSGGDPQVIPKLTFEEFQEFHRNITIPAMPGYGFMEMMIQMNGYEF</sequence>
<dbReference type="EMBL" id="JACGWO010000001">
    <property type="protein sequence ID" value="KAK4437868.1"/>
    <property type="molecule type" value="Genomic_DNA"/>
</dbReference>
<dbReference type="SUPFAM" id="SSF63411">
    <property type="entry name" value="LuxS/MPP-like metallohydrolase"/>
    <property type="match status" value="1"/>
</dbReference>
<proteinExistence type="predicted"/>
<dbReference type="FunFam" id="3.30.830.10:FF:000034">
    <property type="entry name" value="presequence protease 1, chloroplastic/mitochondrial"/>
    <property type="match status" value="1"/>
</dbReference>
<dbReference type="GO" id="GO:0009507">
    <property type="term" value="C:chloroplast"/>
    <property type="evidence" value="ECO:0007669"/>
    <property type="project" value="TreeGrafter"/>
</dbReference>
<keyword evidence="2" id="KW-0378">Hydrolase</keyword>
<dbReference type="InterPro" id="IPR011249">
    <property type="entry name" value="Metalloenz_LuxS/M16"/>
</dbReference>
<dbReference type="Proteomes" id="UP001293254">
    <property type="component" value="Unassembled WGS sequence"/>
</dbReference>
<comment type="caution">
    <text evidence="2">The sequence shown here is derived from an EMBL/GenBank/DDBJ whole genome shotgun (WGS) entry which is preliminary data.</text>
</comment>
<evidence type="ECO:0000313" key="3">
    <source>
        <dbReference type="Proteomes" id="UP001293254"/>
    </source>
</evidence>
<dbReference type="InterPro" id="IPR011765">
    <property type="entry name" value="Pept_M16_N"/>
</dbReference>
<dbReference type="AlphaFoldDB" id="A0AAE2CX97"/>
<protein>
    <submittedName>
        <fullName evidence="2">Presequence protease 2, chloroplastic/mitochondrial</fullName>
    </submittedName>
</protein>
<evidence type="ECO:0000313" key="2">
    <source>
        <dbReference type="EMBL" id="KAK4437868.1"/>
    </source>
</evidence>
<keyword evidence="2" id="KW-0645">Protease</keyword>
<organism evidence="2 3">
    <name type="scientific">Sesamum alatum</name>
    <dbReference type="NCBI Taxonomy" id="300844"/>
    <lineage>
        <taxon>Eukaryota</taxon>
        <taxon>Viridiplantae</taxon>
        <taxon>Streptophyta</taxon>
        <taxon>Embryophyta</taxon>
        <taxon>Tracheophyta</taxon>
        <taxon>Spermatophyta</taxon>
        <taxon>Magnoliopsida</taxon>
        <taxon>eudicotyledons</taxon>
        <taxon>Gunneridae</taxon>
        <taxon>Pentapetalae</taxon>
        <taxon>asterids</taxon>
        <taxon>lamiids</taxon>
        <taxon>Lamiales</taxon>
        <taxon>Pedaliaceae</taxon>
        <taxon>Sesamum</taxon>
    </lineage>
</organism>
<gene>
    <name evidence="2" type="ORF">Salat_0120800</name>
</gene>
<keyword evidence="3" id="KW-1185">Reference proteome</keyword>
<reference evidence="2" key="1">
    <citation type="submission" date="2020-06" db="EMBL/GenBank/DDBJ databases">
        <authorList>
            <person name="Li T."/>
            <person name="Hu X."/>
            <person name="Zhang T."/>
            <person name="Song X."/>
            <person name="Zhang H."/>
            <person name="Dai N."/>
            <person name="Sheng W."/>
            <person name="Hou X."/>
            <person name="Wei L."/>
        </authorList>
    </citation>
    <scope>NUCLEOTIDE SEQUENCE</scope>
    <source>
        <strain evidence="2">3651</strain>
        <tissue evidence="2">Leaf</tissue>
    </source>
</reference>
<name>A0AAE2CX97_9LAMI</name>